<feature type="region of interest" description="Disordered" evidence="1">
    <location>
        <begin position="160"/>
        <end position="197"/>
    </location>
</feature>
<dbReference type="OrthoDB" id="8955at2759"/>
<feature type="compositionally biased region" description="Basic and acidic residues" evidence="1">
    <location>
        <begin position="136"/>
        <end position="145"/>
    </location>
</feature>
<feature type="transmembrane region" description="Helical" evidence="2">
    <location>
        <begin position="326"/>
        <end position="349"/>
    </location>
</feature>
<feature type="transmembrane region" description="Helical" evidence="2">
    <location>
        <begin position="299"/>
        <end position="319"/>
    </location>
</feature>
<feature type="region of interest" description="Disordered" evidence="1">
    <location>
        <begin position="1"/>
        <end position="34"/>
    </location>
</feature>
<proteinExistence type="predicted"/>
<evidence type="ECO:0008006" key="5">
    <source>
        <dbReference type="Google" id="ProtNLM"/>
    </source>
</evidence>
<dbReference type="Proteomes" id="UP001061958">
    <property type="component" value="Unassembled WGS sequence"/>
</dbReference>
<evidence type="ECO:0000256" key="2">
    <source>
        <dbReference type="SAM" id="Phobius"/>
    </source>
</evidence>
<feature type="region of interest" description="Disordered" evidence="1">
    <location>
        <begin position="47"/>
        <end position="147"/>
    </location>
</feature>
<evidence type="ECO:0000313" key="4">
    <source>
        <dbReference type="Proteomes" id="UP001061958"/>
    </source>
</evidence>
<keyword evidence="4" id="KW-1185">Reference proteome</keyword>
<feature type="compositionally biased region" description="Basic and acidic residues" evidence="1">
    <location>
        <begin position="163"/>
        <end position="175"/>
    </location>
</feature>
<dbReference type="AlphaFoldDB" id="A0A9C7PUW2"/>
<feature type="transmembrane region" description="Helical" evidence="2">
    <location>
        <begin position="271"/>
        <end position="293"/>
    </location>
</feature>
<keyword evidence="2" id="KW-0472">Membrane</keyword>
<gene>
    <name evidence="3" type="ORF">GpartN1_g2627.t1</name>
</gene>
<evidence type="ECO:0000313" key="3">
    <source>
        <dbReference type="EMBL" id="GJQ10836.1"/>
    </source>
</evidence>
<sequence length="357" mass="39844">MASVGALDSQKDNMEVFSLTPVPEEEGESAFEAPPGMQRWLEEKILQSSSSSLVSTVTDTTEEDQDEGQVQPREGIQETVTESLPQEEREKLGELLSKTADASAIKERGFSTQIRPPPTPPQDISMYTNTRRTARSKRDREKGSSKADYLVEALLQSHFKNGKRSEGEAIQKRESSSQVDEAQGEGKDCSSGDNYQIPVHVRDEDSSSDASNEQANIVFPSKKIEKTDSPKLRHVLSRNSWALLKDWLSLFFSMDVAQHYFHEYFRRLPQVIGYTFASVGLAYCLFGFMFLLFAIGSLIGWFIFCAVILSGVVSCILLLGLVAFVVCFICVCTFTVSLYTVLFAAHSLYHVARKSKL</sequence>
<keyword evidence="2" id="KW-0812">Transmembrane</keyword>
<evidence type="ECO:0000256" key="1">
    <source>
        <dbReference type="SAM" id="MobiDB-lite"/>
    </source>
</evidence>
<protein>
    <recommendedName>
        <fullName evidence="5">Transmembrane protein</fullName>
    </recommendedName>
</protein>
<comment type="caution">
    <text evidence="3">The sequence shown here is derived from an EMBL/GenBank/DDBJ whole genome shotgun (WGS) entry which is preliminary data.</text>
</comment>
<reference evidence="3" key="2">
    <citation type="submission" date="2022-01" db="EMBL/GenBank/DDBJ databases">
        <authorList>
            <person name="Hirooka S."/>
            <person name="Miyagishima S.Y."/>
        </authorList>
    </citation>
    <scope>NUCLEOTIDE SEQUENCE</scope>
    <source>
        <strain evidence="3">NBRC 102759</strain>
    </source>
</reference>
<reference evidence="3" key="1">
    <citation type="journal article" date="2022" name="Proc. Natl. Acad. Sci. U.S.A.">
        <title>Life cycle and functional genomics of the unicellular red alga Galdieria for elucidating algal and plant evolution and industrial use.</title>
        <authorList>
            <person name="Hirooka S."/>
            <person name="Itabashi T."/>
            <person name="Ichinose T.M."/>
            <person name="Onuma R."/>
            <person name="Fujiwara T."/>
            <person name="Yamashita S."/>
            <person name="Jong L.W."/>
            <person name="Tomita R."/>
            <person name="Iwane A.H."/>
            <person name="Miyagishima S.Y."/>
        </authorList>
    </citation>
    <scope>NUCLEOTIDE SEQUENCE</scope>
    <source>
        <strain evidence="3">NBRC 102759</strain>
    </source>
</reference>
<dbReference type="InterPro" id="IPR036259">
    <property type="entry name" value="MFS_trans_sf"/>
</dbReference>
<keyword evidence="2" id="KW-1133">Transmembrane helix</keyword>
<name>A0A9C7PUW2_9RHOD</name>
<accession>A0A9C7PUW2</accession>
<dbReference type="SUPFAM" id="SSF103473">
    <property type="entry name" value="MFS general substrate transporter"/>
    <property type="match status" value="1"/>
</dbReference>
<feature type="compositionally biased region" description="Low complexity" evidence="1">
    <location>
        <begin position="47"/>
        <end position="59"/>
    </location>
</feature>
<dbReference type="EMBL" id="BQMJ01000019">
    <property type="protein sequence ID" value="GJQ10836.1"/>
    <property type="molecule type" value="Genomic_DNA"/>
</dbReference>
<organism evidence="3 4">
    <name type="scientific">Galdieria partita</name>
    <dbReference type="NCBI Taxonomy" id="83374"/>
    <lineage>
        <taxon>Eukaryota</taxon>
        <taxon>Rhodophyta</taxon>
        <taxon>Bangiophyceae</taxon>
        <taxon>Galdieriales</taxon>
        <taxon>Galdieriaceae</taxon>
        <taxon>Galdieria</taxon>
    </lineage>
</organism>